<dbReference type="AlphaFoldDB" id="A0A4S8L9D6"/>
<accession>A0A4S8L9D6</accession>
<keyword evidence="1" id="KW-0472">Membrane</keyword>
<dbReference type="Proteomes" id="UP000297245">
    <property type="component" value="Unassembled WGS sequence"/>
</dbReference>
<gene>
    <name evidence="2" type="ORF">K435DRAFT_925895</name>
</gene>
<feature type="transmembrane region" description="Helical" evidence="1">
    <location>
        <begin position="55"/>
        <end position="74"/>
    </location>
</feature>
<evidence type="ECO:0000256" key="1">
    <source>
        <dbReference type="SAM" id="Phobius"/>
    </source>
</evidence>
<dbReference type="SUPFAM" id="SSF53328">
    <property type="entry name" value="Formyltransferase"/>
    <property type="match status" value="1"/>
</dbReference>
<name>A0A4S8L9D6_DENBC</name>
<dbReference type="InterPro" id="IPR036477">
    <property type="entry name" value="Formyl_transf_N_sf"/>
</dbReference>
<evidence type="ECO:0000313" key="3">
    <source>
        <dbReference type="Proteomes" id="UP000297245"/>
    </source>
</evidence>
<keyword evidence="1" id="KW-1133">Transmembrane helix</keyword>
<reference evidence="2 3" key="1">
    <citation type="journal article" date="2019" name="Nat. Ecol. Evol.">
        <title>Megaphylogeny resolves global patterns of mushroom evolution.</title>
        <authorList>
            <person name="Varga T."/>
            <person name="Krizsan K."/>
            <person name="Foldi C."/>
            <person name="Dima B."/>
            <person name="Sanchez-Garcia M."/>
            <person name="Sanchez-Ramirez S."/>
            <person name="Szollosi G.J."/>
            <person name="Szarkandi J.G."/>
            <person name="Papp V."/>
            <person name="Albert L."/>
            <person name="Andreopoulos W."/>
            <person name="Angelini C."/>
            <person name="Antonin V."/>
            <person name="Barry K.W."/>
            <person name="Bougher N.L."/>
            <person name="Buchanan P."/>
            <person name="Buyck B."/>
            <person name="Bense V."/>
            <person name="Catcheside P."/>
            <person name="Chovatia M."/>
            <person name="Cooper J."/>
            <person name="Damon W."/>
            <person name="Desjardin D."/>
            <person name="Finy P."/>
            <person name="Geml J."/>
            <person name="Haridas S."/>
            <person name="Hughes K."/>
            <person name="Justo A."/>
            <person name="Karasinski D."/>
            <person name="Kautmanova I."/>
            <person name="Kiss B."/>
            <person name="Kocsube S."/>
            <person name="Kotiranta H."/>
            <person name="LaButti K.M."/>
            <person name="Lechner B.E."/>
            <person name="Liimatainen K."/>
            <person name="Lipzen A."/>
            <person name="Lukacs Z."/>
            <person name="Mihaltcheva S."/>
            <person name="Morgado L.N."/>
            <person name="Niskanen T."/>
            <person name="Noordeloos M.E."/>
            <person name="Ohm R.A."/>
            <person name="Ortiz-Santana B."/>
            <person name="Ovrebo C."/>
            <person name="Racz N."/>
            <person name="Riley R."/>
            <person name="Savchenko A."/>
            <person name="Shiryaev A."/>
            <person name="Soop K."/>
            <person name="Spirin V."/>
            <person name="Szebenyi C."/>
            <person name="Tomsovsky M."/>
            <person name="Tulloss R.E."/>
            <person name="Uehling J."/>
            <person name="Grigoriev I.V."/>
            <person name="Vagvolgyi C."/>
            <person name="Papp T."/>
            <person name="Martin F.M."/>
            <person name="Miettinen O."/>
            <person name="Hibbett D.S."/>
            <person name="Nagy L.G."/>
        </authorList>
    </citation>
    <scope>NUCLEOTIDE SEQUENCE [LARGE SCALE GENOMIC DNA]</scope>
    <source>
        <strain evidence="2 3">CBS 962.96</strain>
    </source>
</reference>
<proteinExistence type="predicted"/>
<feature type="non-terminal residue" evidence="2">
    <location>
        <position position="76"/>
    </location>
</feature>
<sequence length="76" mass="8306">MNLINVTFIISNSLGPIIGGALAGSGNWRWINIHPSPLPPHTIHIRSFKDALTKIDLMGMFMLMACLSFIVVSLNS</sequence>
<keyword evidence="3" id="KW-1185">Reference proteome</keyword>
<dbReference type="OrthoDB" id="6770063at2759"/>
<organism evidence="2 3">
    <name type="scientific">Dendrothele bispora (strain CBS 962.96)</name>
    <dbReference type="NCBI Taxonomy" id="1314807"/>
    <lineage>
        <taxon>Eukaryota</taxon>
        <taxon>Fungi</taxon>
        <taxon>Dikarya</taxon>
        <taxon>Basidiomycota</taxon>
        <taxon>Agaricomycotina</taxon>
        <taxon>Agaricomycetes</taxon>
        <taxon>Agaricomycetidae</taxon>
        <taxon>Agaricales</taxon>
        <taxon>Agaricales incertae sedis</taxon>
        <taxon>Dendrothele</taxon>
    </lineage>
</organism>
<evidence type="ECO:0000313" key="2">
    <source>
        <dbReference type="EMBL" id="THU85382.1"/>
    </source>
</evidence>
<dbReference type="EMBL" id="ML179549">
    <property type="protein sequence ID" value="THU85382.1"/>
    <property type="molecule type" value="Genomic_DNA"/>
</dbReference>
<protein>
    <submittedName>
        <fullName evidence="2">Uncharacterized protein</fullName>
    </submittedName>
</protein>
<keyword evidence="1" id="KW-0812">Transmembrane</keyword>